<dbReference type="GO" id="GO:0005634">
    <property type="term" value="C:nucleus"/>
    <property type="evidence" value="ECO:0007669"/>
    <property type="project" value="UniProtKB-SubCell"/>
</dbReference>
<dbReference type="Pfam" id="PF00651">
    <property type="entry name" value="BTB"/>
    <property type="match status" value="1"/>
</dbReference>
<feature type="compositionally biased region" description="Polar residues" evidence="9">
    <location>
        <begin position="145"/>
        <end position="161"/>
    </location>
</feature>
<dbReference type="AlphaFoldDB" id="A0A8D9ABY7"/>
<dbReference type="SMART" id="SM00225">
    <property type="entry name" value="BTB"/>
    <property type="match status" value="1"/>
</dbReference>
<dbReference type="GO" id="GO:0016199">
    <property type="term" value="P:axon midline choice point recognition"/>
    <property type="evidence" value="ECO:0007669"/>
    <property type="project" value="UniProtKB-ARBA"/>
</dbReference>
<feature type="compositionally biased region" description="Polar residues" evidence="9">
    <location>
        <begin position="170"/>
        <end position="187"/>
    </location>
</feature>
<reference evidence="11" key="1">
    <citation type="submission" date="2021-05" db="EMBL/GenBank/DDBJ databases">
        <authorList>
            <person name="Alioto T."/>
            <person name="Alioto T."/>
            <person name="Gomez Garrido J."/>
        </authorList>
    </citation>
    <scope>NUCLEOTIDE SEQUENCE</scope>
</reference>
<dbReference type="PANTHER" id="PTHR23110:SF111">
    <property type="entry name" value="LONGITUDINALS LACKING PROTEIN, ISOFORMS F_I_K_T"/>
    <property type="match status" value="1"/>
</dbReference>
<dbReference type="PROSITE" id="PS50097">
    <property type="entry name" value="BTB"/>
    <property type="match status" value="1"/>
</dbReference>
<feature type="region of interest" description="Disordered" evidence="9">
    <location>
        <begin position="119"/>
        <end position="161"/>
    </location>
</feature>
<feature type="region of interest" description="Disordered" evidence="9">
    <location>
        <begin position="750"/>
        <end position="786"/>
    </location>
</feature>
<evidence type="ECO:0000256" key="3">
    <source>
        <dbReference type="ARBA" id="ARBA00022782"/>
    </source>
</evidence>
<dbReference type="GO" id="GO:0045476">
    <property type="term" value="P:nurse cell apoptotic process"/>
    <property type="evidence" value="ECO:0007669"/>
    <property type="project" value="UniProtKB-ARBA"/>
</dbReference>
<proteinExistence type="predicted"/>
<dbReference type="InterPro" id="IPR011333">
    <property type="entry name" value="SKP1/BTB/POZ_sf"/>
</dbReference>
<keyword evidence="5" id="KW-0805">Transcription regulation</keyword>
<keyword evidence="4" id="KW-0524">Neurogenesis</keyword>
<keyword evidence="3" id="KW-0221">Differentiation</keyword>
<comment type="subcellular location">
    <subcellularLocation>
        <location evidence="1">Nucleus</location>
    </subcellularLocation>
</comment>
<dbReference type="InterPro" id="IPR000210">
    <property type="entry name" value="BTB/POZ_dom"/>
</dbReference>
<dbReference type="InterPro" id="IPR051095">
    <property type="entry name" value="Dros_DevTransReg"/>
</dbReference>
<feature type="compositionally biased region" description="Low complexity" evidence="9">
    <location>
        <begin position="123"/>
        <end position="142"/>
    </location>
</feature>
<dbReference type="CDD" id="cd18315">
    <property type="entry name" value="BTB_POZ_BAB-like"/>
    <property type="match status" value="1"/>
</dbReference>
<feature type="compositionally biased region" description="Low complexity" evidence="9">
    <location>
        <begin position="505"/>
        <end position="516"/>
    </location>
</feature>
<sequence>MVGTKFLVQWEEHPSHMATRLGYLLENQILVDVTLMCNTHTLKVHKVVLASCSPYFEGVLQKQLGTHPLIVLKDMKFSVLRSLIEFMYCGETSIAEDNLPALLDAAKFFEVKGLASMNRDAMSGPNNSTTTSSTSGNTAGATKPSLLSGNSASKPSSLVTNGNVGLNSSSAVSTLTNDHGTSSSAVGGTNIAGNLAISSNFPRARGKITGRGRRSSFINSDPATTILSGANDPASILLSLSGSKPTTSHSPGSGAGTGLLTTKLKMSPGSTGVGGRFAGAATANSTSIISNGSLGAGEGLGLAHSEPRRRGRRKLGTTAADPMFDSRPGQDPSKSSSLSHSIKKSPLLASLLVTEHAKKKGTTTLVTDPRYAEMLKKAESGNGGNSLTLDPLSSTTDPNTIFYETNGSGDLVLSGGPSSASFQTNGTDLVSMGGSGQATFSNGTEGLVLGGGPNQATFLTVLGGEEGGEVTEAVVMQDGTICTAEGNQIAVDSKFVQSPHDPSHSHSSSLPLLSPHSSDHPTHHHTISLDSSLVNLDSLKHQVSPPPDPEAVVLYEMNEESNSLEKYVISSEEVQALRMLNTLVKEKGMSKRDISHMVMSNDETSNTQIAEIDLVLGGGRGKCKSLIKKILEMGNGLKGTLEKMVATRIPNNNNNELCSSGDSTTDKLVTEEMRDGSNSNCSTSIQDTGGDSTGFLLTGNDTTSSSQQGNGSGEITTHPSSHHHEFLIQTNTSSSHHSNDSHSVLTIENGDGTGGDVLMENGTEEEGGGGGGSKEEEEEEAAAAERERLKVQNEEMSVEMEFKAMMEDEYEVTSVDTDKVNDEFKLHNEEEEEDSHSSHSYTSSQKIILSNVLMNSGEDMNILALVDPLVGHGGLRNRELLDDDCSQEEYNKSNSYVDEFISGAGNKRKSTDEENVVPAVKKHKYDKFNLHLPHSDGYNHGESQVGDDGLNDCNSQET</sequence>
<feature type="compositionally biased region" description="Low complexity" evidence="9">
    <location>
        <begin position="333"/>
        <end position="342"/>
    </location>
</feature>
<evidence type="ECO:0000256" key="2">
    <source>
        <dbReference type="ARBA" id="ARBA00022473"/>
    </source>
</evidence>
<dbReference type="GO" id="GO:0007526">
    <property type="term" value="P:larval somatic muscle development"/>
    <property type="evidence" value="ECO:0007669"/>
    <property type="project" value="UniProtKB-ARBA"/>
</dbReference>
<accession>A0A8D9ABY7</accession>
<comment type="function">
    <text evidence="8">Putative transcription factor required for axon growth and guidance in the central and peripheral nervous systems. Repels CNS axons away from the midline by promoting the expression of the midline repellent sli and its receptor robo.</text>
</comment>
<feature type="region of interest" description="Disordered" evidence="9">
    <location>
        <begin position="496"/>
        <end position="526"/>
    </location>
</feature>
<dbReference type="GO" id="GO:0048813">
    <property type="term" value="P:dendrite morphogenesis"/>
    <property type="evidence" value="ECO:0007669"/>
    <property type="project" value="UniProtKB-ARBA"/>
</dbReference>
<evidence type="ECO:0000256" key="4">
    <source>
        <dbReference type="ARBA" id="ARBA00022902"/>
    </source>
</evidence>
<keyword evidence="2" id="KW-0217">Developmental protein</keyword>
<name>A0A8D9ABY7_9HEMI</name>
<dbReference type="GO" id="GO:0008406">
    <property type="term" value="P:gonad development"/>
    <property type="evidence" value="ECO:0007669"/>
    <property type="project" value="UniProtKB-ARBA"/>
</dbReference>
<evidence type="ECO:0000256" key="1">
    <source>
        <dbReference type="ARBA" id="ARBA00004123"/>
    </source>
</evidence>
<dbReference type="PANTHER" id="PTHR23110">
    <property type="entry name" value="BTB DOMAIN TRANSCRIPTION FACTOR"/>
    <property type="match status" value="1"/>
</dbReference>
<keyword evidence="7" id="KW-0539">Nucleus</keyword>
<feature type="region of interest" description="Disordered" evidence="9">
    <location>
        <begin position="297"/>
        <end position="342"/>
    </location>
</feature>
<feature type="region of interest" description="Disordered" evidence="9">
    <location>
        <begin position="931"/>
        <end position="958"/>
    </location>
</feature>
<dbReference type="GO" id="GO:0007464">
    <property type="term" value="P:R3/R4 cell fate commitment"/>
    <property type="evidence" value="ECO:0007669"/>
    <property type="project" value="UniProtKB-ARBA"/>
</dbReference>
<evidence type="ECO:0000256" key="5">
    <source>
        <dbReference type="ARBA" id="ARBA00023015"/>
    </source>
</evidence>
<evidence type="ECO:0000313" key="11">
    <source>
        <dbReference type="EMBL" id="CAG6763578.1"/>
    </source>
</evidence>
<evidence type="ECO:0000256" key="9">
    <source>
        <dbReference type="SAM" id="MobiDB-lite"/>
    </source>
</evidence>
<dbReference type="GO" id="GO:0035167">
    <property type="term" value="P:larval lymph gland hemopoiesis"/>
    <property type="evidence" value="ECO:0007669"/>
    <property type="project" value="UniProtKB-ARBA"/>
</dbReference>
<organism evidence="11">
    <name type="scientific">Cacopsylla melanoneura</name>
    <dbReference type="NCBI Taxonomy" id="428564"/>
    <lineage>
        <taxon>Eukaryota</taxon>
        <taxon>Metazoa</taxon>
        <taxon>Ecdysozoa</taxon>
        <taxon>Arthropoda</taxon>
        <taxon>Hexapoda</taxon>
        <taxon>Insecta</taxon>
        <taxon>Pterygota</taxon>
        <taxon>Neoptera</taxon>
        <taxon>Paraneoptera</taxon>
        <taxon>Hemiptera</taxon>
        <taxon>Sternorrhyncha</taxon>
        <taxon>Psylloidea</taxon>
        <taxon>Psyllidae</taxon>
        <taxon>Psyllinae</taxon>
        <taxon>Cacopsylla</taxon>
    </lineage>
</organism>
<feature type="region of interest" description="Disordered" evidence="9">
    <location>
        <begin position="170"/>
        <end position="189"/>
    </location>
</feature>
<protein>
    <submittedName>
        <fullName evidence="11">Longitudinals lacking protein, isoforms A/B/D/L</fullName>
    </submittedName>
</protein>
<dbReference type="Gene3D" id="3.30.710.10">
    <property type="entry name" value="Potassium Channel Kv1.1, Chain A"/>
    <property type="match status" value="1"/>
</dbReference>
<evidence type="ECO:0000256" key="6">
    <source>
        <dbReference type="ARBA" id="ARBA00023163"/>
    </source>
</evidence>
<dbReference type="GO" id="GO:0045467">
    <property type="term" value="P:R7 cell development"/>
    <property type="evidence" value="ECO:0007669"/>
    <property type="project" value="UniProtKB-ARBA"/>
</dbReference>
<dbReference type="GO" id="GO:0006357">
    <property type="term" value="P:regulation of transcription by RNA polymerase II"/>
    <property type="evidence" value="ECO:0007669"/>
    <property type="project" value="TreeGrafter"/>
</dbReference>
<dbReference type="EMBL" id="HBUF01563747">
    <property type="protein sequence ID" value="CAG6763578.1"/>
    <property type="molecule type" value="Transcribed_RNA"/>
</dbReference>
<keyword evidence="6" id="KW-0804">Transcription</keyword>
<evidence type="ECO:0000256" key="7">
    <source>
        <dbReference type="ARBA" id="ARBA00023242"/>
    </source>
</evidence>
<dbReference type="SUPFAM" id="SSF54695">
    <property type="entry name" value="POZ domain"/>
    <property type="match status" value="1"/>
</dbReference>
<feature type="domain" description="BTB" evidence="10">
    <location>
        <begin position="31"/>
        <end position="96"/>
    </location>
</feature>
<feature type="region of interest" description="Disordered" evidence="9">
    <location>
        <begin position="700"/>
        <end position="719"/>
    </location>
</feature>
<evidence type="ECO:0000259" key="10">
    <source>
        <dbReference type="PROSITE" id="PS50097"/>
    </source>
</evidence>
<evidence type="ECO:0000256" key="8">
    <source>
        <dbReference type="ARBA" id="ARBA00037382"/>
    </source>
</evidence>